<evidence type="ECO:0000313" key="2">
    <source>
        <dbReference type="EMBL" id="MBX13054.1"/>
    </source>
</evidence>
<feature type="compositionally biased region" description="Low complexity" evidence="1">
    <location>
        <begin position="1"/>
        <end position="14"/>
    </location>
</feature>
<proteinExistence type="predicted"/>
<feature type="region of interest" description="Disordered" evidence="1">
    <location>
        <begin position="1"/>
        <end position="33"/>
    </location>
</feature>
<dbReference type="AlphaFoldDB" id="A0A2P2L4Y7"/>
<reference evidence="2" key="1">
    <citation type="submission" date="2018-02" db="EMBL/GenBank/DDBJ databases">
        <title>Rhizophora mucronata_Transcriptome.</title>
        <authorList>
            <person name="Meera S.P."/>
            <person name="Sreeshan A."/>
            <person name="Augustine A."/>
        </authorList>
    </citation>
    <scope>NUCLEOTIDE SEQUENCE</scope>
    <source>
        <tissue evidence="2">Leaf</tissue>
    </source>
</reference>
<evidence type="ECO:0000256" key="1">
    <source>
        <dbReference type="SAM" id="MobiDB-lite"/>
    </source>
</evidence>
<protein>
    <submittedName>
        <fullName evidence="2">Uncharacterized protein</fullName>
    </submittedName>
</protein>
<sequence>MSCSWKKQSSQSTSEKSKKLSTENSSVETTPVVVLENGKSSKKAWWVLSNSSSLRKLGLKAAASMQYSICSILKFKPPKVSTDKYLYITTEQHPKIK</sequence>
<name>A0A2P2L4Y7_RHIMU</name>
<accession>A0A2P2L4Y7</accession>
<dbReference type="EMBL" id="GGEC01032570">
    <property type="protein sequence ID" value="MBX13054.1"/>
    <property type="molecule type" value="Transcribed_RNA"/>
</dbReference>
<organism evidence="2">
    <name type="scientific">Rhizophora mucronata</name>
    <name type="common">Asiatic mangrove</name>
    <dbReference type="NCBI Taxonomy" id="61149"/>
    <lineage>
        <taxon>Eukaryota</taxon>
        <taxon>Viridiplantae</taxon>
        <taxon>Streptophyta</taxon>
        <taxon>Embryophyta</taxon>
        <taxon>Tracheophyta</taxon>
        <taxon>Spermatophyta</taxon>
        <taxon>Magnoliopsida</taxon>
        <taxon>eudicotyledons</taxon>
        <taxon>Gunneridae</taxon>
        <taxon>Pentapetalae</taxon>
        <taxon>rosids</taxon>
        <taxon>fabids</taxon>
        <taxon>Malpighiales</taxon>
        <taxon>Rhizophoraceae</taxon>
        <taxon>Rhizophora</taxon>
    </lineage>
</organism>